<dbReference type="HOGENOM" id="CLU_939942_0_0_6"/>
<organism evidence="1 2">
    <name type="scientific">Xanthomonas oryzae pv. oryzicola (strain BLS256)</name>
    <dbReference type="NCBI Taxonomy" id="383407"/>
    <lineage>
        <taxon>Bacteria</taxon>
        <taxon>Pseudomonadati</taxon>
        <taxon>Pseudomonadota</taxon>
        <taxon>Gammaproteobacteria</taxon>
        <taxon>Lysobacterales</taxon>
        <taxon>Lysobacteraceae</taxon>
        <taxon>Xanthomonas</taxon>
    </lineage>
</organism>
<dbReference type="AlphaFoldDB" id="G7TKM5"/>
<evidence type="ECO:0000313" key="2">
    <source>
        <dbReference type="Proteomes" id="UP000008851"/>
    </source>
</evidence>
<dbReference type="Proteomes" id="UP000008851">
    <property type="component" value="Chromosome"/>
</dbReference>
<sequence>MRCSDGKTGYERRLKWRRDGLRASVDLAWRTRGHGLHRAGRHNGPKCSFDPVMGQPRIMSKTEHGVTAMGVLALELTGASAPERGALVPEQAGMLAERIGRDLAQWIPEIRDLELSVALAHFDPAEVLRPGWPLHRRLEELQAHAPGRDQEPRVLAFGADAQGEIPLPFQADAQLVGGGLRVLPFLLSGDPQTVATVADAMEEVLLAQGMAQADTALLAQESFGARIEHARYLTANDLAAMMSMQYDNQGLAPLWPLIEAALLAPHTEEWLEQAPEPVLRYIDGEVRIALFDPAGWCDHYAHDRENCERLRGVYEQFLSRQRQMAAVLEAHGLPVLYVHVEPGQDPRQALSS</sequence>
<name>G7TKM5_XANOB</name>
<dbReference type="KEGG" id="xor:XOC_0305"/>
<protein>
    <submittedName>
        <fullName evidence="1">Uncharacterized protein</fullName>
    </submittedName>
</protein>
<reference evidence="1 2" key="1">
    <citation type="journal article" date="2011" name="J. Bacteriol.">
        <title>Two new complete genome sequences offer insight into host and tissue specificity of plant pathogenic Xanthomonas spp.</title>
        <authorList>
            <person name="Bogdanove A.J."/>
            <person name="Koebnik R."/>
            <person name="Lu H."/>
            <person name="Furutani A."/>
            <person name="Angiuoli S.V."/>
            <person name="Patil P.B."/>
            <person name="Van Sluys M.A."/>
            <person name="Ryan R.P."/>
            <person name="Meyer D.F."/>
            <person name="Han S.W."/>
            <person name="Aparna G."/>
            <person name="Rajaram M."/>
            <person name="Delcher A.L."/>
            <person name="Phillippy A.M."/>
            <person name="Puiu D."/>
            <person name="Schatz M.C."/>
            <person name="Shumway M."/>
            <person name="Sommer D.D."/>
            <person name="Trapnell C."/>
            <person name="Benahmed F."/>
            <person name="Dimitrov G."/>
            <person name="Madupu R."/>
            <person name="Radune D."/>
            <person name="Sullivan S."/>
            <person name="Jha G."/>
            <person name="Ishihara H."/>
            <person name="Lee S.W."/>
            <person name="Pandey A."/>
            <person name="Sharma V."/>
            <person name="Sriariyanun M."/>
            <person name="Szurek B."/>
            <person name="Vera-Cruz C.M."/>
            <person name="Dorman K.S."/>
            <person name="Ronald P.C."/>
            <person name="Verdier V."/>
            <person name="Dow J.M."/>
            <person name="Sonti R.V."/>
            <person name="Tsuge S."/>
            <person name="Brendel V.P."/>
            <person name="Rabinowicz P.D."/>
            <person name="Leach J.E."/>
            <person name="White F.F."/>
            <person name="Salzberg S.L."/>
        </authorList>
    </citation>
    <scope>NUCLEOTIDE SEQUENCE [LARGE SCALE GENOMIC DNA]</scope>
    <source>
        <strain evidence="1 2">BLS256</strain>
    </source>
</reference>
<evidence type="ECO:0000313" key="1">
    <source>
        <dbReference type="EMBL" id="AEQ94543.1"/>
    </source>
</evidence>
<accession>G7TKM5</accession>
<proteinExistence type="predicted"/>
<dbReference type="EMBL" id="CP003057">
    <property type="protein sequence ID" value="AEQ94543.1"/>
    <property type="molecule type" value="Genomic_DNA"/>
</dbReference>
<dbReference type="eggNOG" id="ENOG50307DX">
    <property type="taxonomic scope" value="Bacteria"/>
</dbReference>
<gene>
    <name evidence="1" type="ORF">XOC_0305</name>
</gene>